<name>A0A0W0GHP4_9CHLR</name>
<organism evidence="2 3">
    <name type="scientific">Dehalogenimonas alkenigignens</name>
    <dbReference type="NCBI Taxonomy" id="1217799"/>
    <lineage>
        <taxon>Bacteria</taxon>
        <taxon>Bacillati</taxon>
        <taxon>Chloroflexota</taxon>
        <taxon>Dehalococcoidia</taxon>
        <taxon>Dehalococcoidales</taxon>
        <taxon>Dehalococcoidaceae</taxon>
        <taxon>Dehalogenimonas</taxon>
    </lineage>
</organism>
<comment type="caution">
    <text evidence="2">The sequence shown here is derived from an EMBL/GenBank/DDBJ whole genome shotgun (WGS) entry which is preliminary data.</text>
</comment>
<dbReference type="Pfam" id="PF13391">
    <property type="entry name" value="HNH_2"/>
    <property type="match status" value="1"/>
</dbReference>
<reference evidence="2 3" key="1">
    <citation type="submission" date="2015-06" db="EMBL/GenBank/DDBJ databases">
        <title>Genome sequence of the organohalide-respiring Dehalogenimonas alkenigignens type strain (IP3-3T).</title>
        <authorList>
            <person name="Key T.A."/>
            <person name="Richmond D.P."/>
            <person name="Bowman K.S."/>
            <person name="Cho Y.-J."/>
            <person name="Chun J."/>
            <person name="da Costa M.S."/>
            <person name="Rainey F.A."/>
            <person name="Moe W.M."/>
        </authorList>
    </citation>
    <scope>NUCLEOTIDE SEQUENCE [LARGE SCALE GENOMIC DNA]</scope>
    <source>
        <strain evidence="2 3">IP3-3</strain>
    </source>
</reference>
<keyword evidence="3" id="KW-1185">Reference proteome</keyword>
<evidence type="ECO:0000259" key="1">
    <source>
        <dbReference type="Pfam" id="PF13391"/>
    </source>
</evidence>
<evidence type="ECO:0000313" key="3">
    <source>
        <dbReference type="Proteomes" id="UP000053947"/>
    </source>
</evidence>
<dbReference type="STRING" id="1217799.DEALK_09250"/>
<dbReference type="InterPro" id="IPR003615">
    <property type="entry name" value="HNH_nuc"/>
</dbReference>
<sequence length="327" mass="38049">MTISTQDIKLLWGRAAQRCAFPDCQRVLSENKKTAHEGFPLGEMAHIVGESENAPRGDSNLSLVDRDSYFNLILLCPTHHTLIDKNVNDYTIEKLHLLKDQHEYWVERSLVGKKDTLETAQAVIYGNLIDSVVEACQLDTWDTWASRAAALTIRWDKDAHDRLFRFKNKIIGAIWPKTLPELECTIKMVTYELYEAVQTFALHCKPSTTKIEYMVEDVFYKTQGWLPQKEYDELFEEYKCWHTKCENHIIEATKAINWLADVVRRDINPLFYATKGKFFLILGPYGDTLEFRSYFFEYTKDQKLCNLSRCDQGQNMWLMSDNSSKPG</sequence>
<feature type="domain" description="HNH nuclease" evidence="1">
    <location>
        <begin position="41"/>
        <end position="85"/>
    </location>
</feature>
<protein>
    <recommendedName>
        <fullName evidence="1">HNH nuclease domain-containing protein</fullName>
    </recommendedName>
</protein>
<dbReference type="RefSeq" id="WP_058439114.1">
    <property type="nucleotide sequence ID" value="NZ_KQ758903.1"/>
</dbReference>
<dbReference type="PATRIC" id="fig|1217799.6.peg.951"/>
<accession>A0A0W0GHP4</accession>
<dbReference type="Proteomes" id="UP000053947">
    <property type="component" value="Unassembled WGS sequence"/>
</dbReference>
<dbReference type="EMBL" id="LFDV01000002">
    <property type="protein sequence ID" value="KTB48080.1"/>
    <property type="molecule type" value="Genomic_DNA"/>
</dbReference>
<proteinExistence type="predicted"/>
<evidence type="ECO:0000313" key="2">
    <source>
        <dbReference type="EMBL" id="KTB48080.1"/>
    </source>
</evidence>
<dbReference type="AlphaFoldDB" id="A0A0W0GHP4"/>
<gene>
    <name evidence="2" type="ORF">DEALK_09250</name>
</gene>
<dbReference type="OrthoDB" id="5379188at2"/>